<feature type="domain" description="Core-binding (CB)" evidence="6">
    <location>
        <begin position="30"/>
        <end position="123"/>
    </location>
</feature>
<evidence type="ECO:0000259" key="5">
    <source>
        <dbReference type="PROSITE" id="PS51898"/>
    </source>
</evidence>
<gene>
    <name evidence="7" type="ORF">AVR91_0209000</name>
</gene>
<dbReference type="AlphaFoldDB" id="A0A1W2LYN5"/>
<reference evidence="7 8" key="1">
    <citation type="submission" date="2016-12" db="EMBL/GenBank/DDBJ databases">
        <title>Amycolatopsis keratiniphila subsp. keratiniphila genome sequencing and assembly.</title>
        <authorList>
            <person name="Mayilraj S."/>
            <person name="Kaur N."/>
        </authorList>
    </citation>
    <scope>NUCLEOTIDE SEQUENCE [LARGE SCALE GENOMIC DNA]</scope>
    <source>
        <strain evidence="7 8">DSM 44409</strain>
    </source>
</reference>
<dbReference type="PROSITE" id="PS51900">
    <property type="entry name" value="CB"/>
    <property type="match status" value="1"/>
</dbReference>
<comment type="caution">
    <text evidence="7">The sequence shown here is derived from an EMBL/GenBank/DDBJ whole genome shotgun (WGS) entry which is preliminary data.</text>
</comment>
<keyword evidence="2 4" id="KW-0238">DNA-binding</keyword>
<protein>
    <submittedName>
        <fullName evidence="7">Integrase</fullName>
    </submittedName>
</protein>
<dbReference type="RefSeq" id="WP_063271556.1">
    <property type="nucleotide sequence ID" value="NZ_LQMT02000010.1"/>
</dbReference>
<evidence type="ECO:0000256" key="2">
    <source>
        <dbReference type="ARBA" id="ARBA00023125"/>
    </source>
</evidence>
<evidence type="ECO:0000256" key="1">
    <source>
        <dbReference type="ARBA" id="ARBA00008857"/>
    </source>
</evidence>
<dbReference type="PANTHER" id="PTHR30349">
    <property type="entry name" value="PHAGE INTEGRASE-RELATED"/>
    <property type="match status" value="1"/>
</dbReference>
<organism evidence="7 8">
    <name type="scientific">Amycolatopsis keratiniphila subsp. keratiniphila</name>
    <dbReference type="NCBI Taxonomy" id="227715"/>
    <lineage>
        <taxon>Bacteria</taxon>
        <taxon>Bacillati</taxon>
        <taxon>Actinomycetota</taxon>
        <taxon>Actinomycetes</taxon>
        <taxon>Pseudonocardiales</taxon>
        <taxon>Pseudonocardiaceae</taxon>
        <taxon>Amycolatopsis</taxon>
        <taxon>Amycolatopsis japonica group</taxon>
    </lineage>
</organism>
<feature type="domain" description="Tyr recombinase" evidence="5">
    <location>
        <begin position="172"/>
        <end position="382"/>
    </location>
</feature>
<keyword evidence="3" id="KW-0233">DNA recombination</keyword>
<name>A0A1W2LYN5_9PSEU</name>
<accession>A0A1W2LYN5</accession>
<dbReference type="GO" id="GO:0006310">
    <property type="term" value="P:DNA recombination"/>
    <property type="evidence" value="ECO:0007669"/>
    <property type="project" value="UniProtKB-KW"/>
</dbReference>
<evidence type="ECO:0000259" key="6">
    <source>
        <dbReference type="PROSITE" id="PS51900"/>
    </source>
</evidence>
<dbReference type="SUPFAM" id="SSF56349">
    <property type="entry name" value="DNA breaking-rejoining enzymes"/>
    <property type="match status" value="1"/>
</dbReference>
<dbReference type="InterPro" id="IPR050090">
    <property type="entry name" value="Tyrosine_recombinase_XerCD"/>
</dbReference>
<dbReference type="EMBL" id="LQMT02000010">
    <property type="protein sequence ID" value="ONF72344.1"/>
    <property type="molecule type" value="Genomic_DNA"/>
</dbReference>
<dbReference type="InterPro" id="IPR044068">
    <property type="entry name" value="CB"/>
</dbReference>
<comment type="similarity">
    <text evidence="1">Belongs to the 'phage' integrase family.</text>
</comment>
<dbReference type="GO" id="GO:0015074">
    <property type="term" value="P:DNA integration"/>
    <property type="evidence" value="ECO:0007669"/>
    <property type="project" value="InterPro"/>
</dbReference>
<dbReference type="PROSITE" id="PS51898">
    <property type="entry name" value="TYR_RECOMBINASE"/>
    <property type="match status" value="1"/>
</dbReference>
<evidence type="ECO:0000313" key="8">
    <source>
        <dbReference type="Proteomes" id="UP000076660"/>
    </source>
</evidence>
<dbReference type="PANTHER" id="PTHR30349:SF41">
    <property type="entry name" value="INTEGRASE_RECOMBINASE PROTEIN MJ0367-RELATED"/>
    <property type="match status" value="1"/>
</dbReference>
<dbReference type="InterPro" id="IPR013762">
    <property type="entry name" value="Integrase-like_cat_sf"/>
</dbReference>
<sequence length="391" mass="42963">MAELVIGQARVQEIVRGDGRRMYTLVGPDGVVDPVADAYLRSCEPGTARTYAYMLVDHLRWLPTEGLSLATATLRDLQRYMGLVGAEFRGPRGAPWRVDKGPLSQSGLEVMAACLKGLYLHQGVEGVNRELADELDQSRLPTKTDRKRAFLGHALRQLPANPLTPAKAVRRRHPKMAPEGARRELVKVRRAARDRMIVTWLADGGFRIGELCGLHLADLHLREGAACGQGQAPHIHICHRPTNPNLARAKMKYPWQVVDGVVCGGQTRRASPAMISTYFDYMTTEYPRDATHGMLLVQLFGPRTGQPLTTTGARRMLQRAGRSQDLGHLLPHQFRHSFATGVLDASGGNSVYAREAGGWASAATVDEIYGHADVNDPKFAAALNQVWAGEQ</sequence>
<dbReference type="Pfam" id="PF00589">
    <property type="entry name" value="Phage_integrase"/>
    <property type="match status" value="1"/>
</dbReference>
<dbReference type="InterPro" id="IPR002104">
    <property type="entry name" value="Integrase_catalytic"/>
</dbReference>
<dbReference type="InterPro" id="IPR011010">
    <property type="entry name" value="DNA_brk_join_enz"/>
</dbReference>
<evidence type="ECO:0000313" key="7">
    <source>
        <dbReference type="EMBL" id="ONF72344.1"/>
    </source>
</evidence>
<dbReference type="Gene3D" id="1.10.443.10">
    <property type="entry name" value="Intergrase catalytic core"/>
    <property type="match status" value="1"/>
</dbReference>
<dbReference type="GO" id="GO:0003677">
    <property type="term" value="F:DNA binding"/>
    <property type="evidence" value="ECO:0007669"/>
    <property type="project" value="UniProtKB-UniRule"/>
</dbReference>
<evidence type="ECO:0000256" key="3">
    <source>
        <dbReference type="ARBA" id="ARBA00023172"/>
    </source>
</evidence>
<dbReference type="Proteomes" id="UP000076660">
    <property type="component" value="Unassembled WGS sequence"/>
</dbReference>
<evidence type="ECO:0000256" key="4">
    <source>
        <dbReference type="PROSITE-ProRule" id="PRU01248"/>
    </source>
</evidence>
<proteinExistence type="inferred from homology"/>